<evidence type="ECO:0000313" key="3">
    <source>
        <dbReference type="Proteomes" id="UP000515917"/>
    </source>
</evidence>
<keyword evidence="1" id="KW-0812">Transmembrane</keyword>
<protein>
    <submittedName>
        <fullName evidence="2">Uncharacterized protein</fullName>
    </submittedName>
</protein>
<organism evidence="2 3">
    <name type="scientific">Iodobacter fluviatilis</name>
    <dbReference type="NCBI Taxonomy" id="537"/>
    <lineage>
        <taxon>Bacteria</taxon>
        <taxon>Pseudomonadati</taxon>
        <taxon>Pseudomonadota</taxon>
        <taxon>Betaproteobacteria</taxon>
        <taxon>Neisseriales</taxon>
        <taxon>Chitinibacteraceae</taxon>
        <taxon>Iodobacter</taxon>
    </lineage>
</organism>
<sequence length="78" mass="8158">MSSEHNVVGALLAAPAVVPFSNIAPITSKGAASSAPTVIALIGYVATAFYKFDPQRYTYSNGYSNRCADSSETRRAGV</sequence>
<feature type="transmembrane region" description="Helical" evidence="1">
    <location>
        <begin position="33"/>
        <end position="50"/>
    </location>
</feature>
<keyword evidence="1" id="KW-0472">Membrane</keyword>
<evidence type="ECO:0000313" key="2">
    <source>
        <dbReference type="EMBL" id="QBC42894.1"/>
    </source>
</evidence>
<accession>A0A7G3G6S5</accession>
<reference evidence="2 3" key="1">
    <citation type="submission" date="2018-01" db="EMBL/GenBank/DDBJ databases">
        <title>Genome sequence of Iodobacter sp. strain PCH194 isolated from Indian Trans-Himalaya.</title>
        <authorList>
            <person name="Kumar V."/>
            <person name="Thakur V."/>
            <person name="Kumar S."/>
            <person name="Singh D."/>
        </authorList>
    </citation>
    <scope>NUCLEOTIDE SEQUENCE [LARGE SCALE GENOMIC DNA]</scope>
    <source>
        <strain evidence="2 3">PCH194</strain>
    </source>
</reference>
<name>A0A7G3G6S5_9NEIS</name>
<keyword evidence="1" id="KW-1133">Transmembrane helix</keyword>
<dbReference type="EMBL" id="CP025781">
    <property type="protein sequence ID" value="QBC42894.1"/>
    <property type="molecule type" value="Genomic_DNA"/>
</dbReference>
<dbReference type="AlphaFoldDB" id="A0A7G3G6S5"/>
<evidence type="ECO:0000256" key="1">
    <source>
        <dbReference type="SAM" id="Phobius"/>
    </source>
</evidence>
<proteinExistence type="predicted"/>
<keyword evidence="3" id="KW-1185">Reference proteome</keyword>
<dbReference type="KEGG" id="ifl:C1H71_04570"/>
<gene>
    <name evidence="2" type="ORF">C1H71_04570</name>
</gene>
<dbReference type="Proteomes" id="UP000515917">
    <property type="component" value="Chromosome"/>
</dbReference>